<evidence type="ECO:0000313" key="1">
    <source>
        <dbReference type="EMBL" id="AQV93707.1"/>
    </source>
</evidence>
<name>A0A1U9UMQ7_CUPNE</name>
<dbReference type="EMBL" id="CP017757">
    <property type="protein sequence ID" value="AQV93707.1"/>
    <property type="molecule type" value="Genomic_DNA"/>
</dbReference>
<dbReference type="Proteomes" id="UP000189627">
    <property type="component" value="Chromosome 1"/>
</dbReference>
<dbReference type="KEGG" id="cuh:BJN34_07350"/>
<proteinExistence type="predicted"/>
<dbReference type="OrthoDB" id="5828847at2"/>
<dbReference type="Pfam" id="PF10982">
    <property type="entry name" value="DUF2789"/>
    <property type="match status" value="1"/>
</dbReference>
<protein>
    <submittedName>
        <fullName evidence="1">DUF2789 domain-containing protein</fullName>
    </submittedName>
</protein>
<organism evidence="1 2">
    <name type="scientific">Cupriavidus necator</name>
    <name type="common">Alcaligenes eutrophus</name>
    <name type="synonym">Ralstonia eutropha</name>
    <dbReference type="NCBI Taxonomy" id="106590"/>
    <lineage>
        <taxon>Bacteria</taxon>
        <taxon>Pseudomonadati</taxon>
        <taxon>Pseudomonadota</taxon>
        <taxon>Betaproteobacteria</taxon>
        <taxon>Burkholderiales</taxon>
        <taxon>Burkholderiaceae</taxon>
        <taxon>Cupriavidus</taxon>
    </lineage>
</organism>
<dbReference type="RefSeq" id="WP_078196033.1">
    <property type="nucleotide sequence ID" value="NZ_CP017757.2"/>
</dbReference>
<dbReference type="AlphaFoldDB" id="A0A1U9UMQ7"/>
<reference evidence="2" key="1">
    <citation type="submission" date="2017-02" db="EMBL/GenBank/DDBJ databases">
        <title>Complete genome sequence of Cupriavidus necator strain NH9, a 3-chlorobenzoate degrader.</title>
        <authorList>
            <person name="Moriuchi R."/>
            <person name="Dohra H."/>
            <person name="Ogawa N."/>
        </authorList>
    </citation>
    <scope>NUCLEOTIDE SEQUENCE [LARGE SCALE GENOMIC DNA]</scope>
    <source>
        <strain evidence="2">NH9</strain>
    </source>
</reference>
<accession>A0A1U9UMQ7</accession>
<dbReference type="InterPro" id="IPR038086">
    <property type="entry name" value="DUF2789_sf"/>
</dbReference>
<dbReference type="InterPro" id="IPR021250">
    <property type="entry name" value="DUF2789"/>
</dbReference>
<gene>
    <name evidence="1" type="ORF">BJN34_07350</name>
</gene>
<dbReference type="Gene3D" id="1.10.10.1130">
    <property type="entry name" value="Uncharacterised protein PF10982, DUF2789"/>
    <property type="match status" value="1"/>
</dbReference>
<sequence length="79" mass="8782">MESTFHQFSELFAQLGLPSDEASIRGFIGTHAPLPDDTELAEAPFWTPAQATLLRDELLDDADWAEVVDQLNLALRQPT</sequence>
<evidence type="ECO:0000313" key="2">
    <source>
        <dbReference type="Proteomes" id="UP000189627"/>
    </source>
</evidence>